<comment type="caution">
    <text evidence="3">The sequence shown here is derived from an EMBL/GenBank/DDBJ whole genome shotgun (WGS) entry which is preliminary data.</text>
</comment>
<reference evidence="3" key="1">
    <citation type="submission" date="2021-08" db="EMBL/GenBank/DDBJ databases">
        <title>WGS assembly of Ceratopteris richardii.</title>
        <authorList>
            <person name="Marchant D.B."/>
            <person name="Chen G."/>
            <person name="Jenkins J."/>
            <person name="Shu S."/>
            <person name="Leebens-Mack J."/>
            <person name="Grimwood J."/>
            <person name="Schmutz J."/>
            <person name="Soltis P."/>
            <person name="Soltis D."/>
            <person name="Chen Z.-H."/>
        </authorList>
    </citation>
    <scope>NUCLEOTIDE SEQUENCE</scope>
    <source>
        <strain evidence="3">Whitten #5841</strain>
        <tissue evidence="3">Leaf</tissue>
    </source>
</reference>
<dbReference type="Proteomes" id="UP000825935">
    <property type="component" value="Chromosome 7"/>
</dbReference>
<accession>A0A8T2UIZ7</accession>
<evidence type="ECO:0000259" key="2">
    <source>
        <dbReference type="PROSITE" id="PS50126"/>
    </source>
</evidence>
<protein>
    <recommendedName>
        <fullName evidence="2">S1 motif domain-containing protein</fullName>
    </recommendedName>
</protein>
<name>A0A8T2UIZ7_CERRI</name>
<dbReference type="GO" id="GO:0003676">
    <property type="term" value="F:nucleic acid binding"/>
    <property type="evidence" value="ECO:0007669"/>
    <property type="project" value="InterPro"/>
</dbReference>
<keyword evidence="4" id="KW-1185">Reference proteome</keyword>
<dbReference type="CDD" id="cd00164">
    <property type="entry name" value="S1_like"/>
    <property type="match status" value="1"/>
</dbReference>
<evidence type="ECO:0000313" key="3">
    <source>
        <dbReference type="EMBL" id="KAH7433803.1"/>
    </source>
</evidence>
<dbReference type="PROSITE" id="PS50126">
    <property type="entry name" value="S1"/>
    <property type="match status" value="1"/>
</dbReference>
<dbReference type="AlphaFoldDB" id="A0A8T2UIZ7"/>
<organism evidence="3 4">
    <name type="scientific">Ceratopteris richardii</name>
    <name type="common">Triangle waterfern</name>
    <dbReference type="NCBI Taxonomy" id="49495"/>
    <lineage>
        <taxon>Eukaryota</taxon>
        <taxon>Viridiplantae</taxon>
        <taxon>Streptophyta</taxon>
        <taxon>Embryophyta</taxon>
        <taxon>Tracheophyta</taxon>
        <taxon>Polypodiopsida</taxon>
        <taxon>Polypodiidae</taxon>
        <taxon>Polypodiales</taxon>
        <taxon>Pteridineae</taxon>
        <taxon>Pteridaceae</taxon>
        <taxon>Parkerioideae</taxon>
        <taxon>Ceratopteris</taxon>
    </lineage>
</organism>
<dbReference type="InterPro" id="IPR012340">
    <property type="entry name" value="NA-bd_OB-fold"/>
</dbReference>
<evidence type="ECO:0000313" key="4">
    <source>
        <dbReference type="Proteomes" id="UP000825935"/>
    </source>
</evidence>
<dbReference type="EMBL" id="CM035412">
    <property type="protein sequence ID" value="KAH7433803.1"/>
    <property type="molecule type" value="Genomic_DNA"/>
</dbReference>
<evidence type="ECO:0000256" key="1">
    <source>
        <dbReference type="SAM" id="MobiDB-lite"/>
    </source>
</evidence>
<feature type="region of interest" description="Disordered" evidence="1">
    <location>
        <begin position="150"/>
        <end position="190"/>
    </location>
</feature>
<sequence>MAVAPFKPISCTLGKNLDQGRLLASCGREVAFSTLNGDGETSLLRPPSLDILRLRARYSSNPGSYDPWEDPDLDLPLDKILKKGDPGTFQAVIKGVMPVGYWVTMPSGKEAYLPAQDIGLLGGLQRLQKIFRRGDEVTVRVVTRGSSGREVVSLKVPDPNKPDPPPKPLREDFLPGDNSADRRRKLNQQR</sequence>
<dbReference type="InterPro" id="IPR003029">
    <property type="entry name" value="S1_domain"/>
</dbReference>
<feature type="domain" description="S1 motif" evidence="2">
    <location>
        <begin position="86"/>
        <end position="157"/>
    </location>
</feature>
<dbReference type="SUPFAM" id="SSF50249">
    <property type="entry name" value="Nucleic acid-binding proteins"/>
    <property type="match status" value="1"/>
</dbReference>
<dbReference type="Gene3D" id="2.40.50.140">
    <property type="entry name" value="Nucleic acid-binding proteins"/>
    <property type="match status" value="1"/>
</dbReference>
<proteinExistence type="predicted"/>
<gene>
    <name evidence="3" type="ORF">KP509_07G087000</name>
</gene>